<sequence>MTILLLLLAPILPLLLADNQCNSDDIHIITERESFGEFAYDCGFRSLGSGRRTARCVMEGCGLSEGCADCYGTFTKCGHGCAMHCVIGGNPATPACRKCMDKTPCVDALSKCTGISELPPPPSRRNHQCN</sequence>
<dbReference type="Proteomes" id="UP000553632">
    <property type="component" value="Unassembled WGS sequence"/>
</dbReference>
<reference evidence="2 3" key="1">
    <citation type="submission" date="2020-04" db="EMBL/GenBank/DDBJ databases">
        <title>Perkinsus olseni comparative genomics.</title>
        <authorList>
            <person name="Bogema D.R."/>
        </authorList>
    </citation>
    <scope>NUCLEOTIDE SEQUENCE [LARGE SCALE GENOMIC DNA]</scope>
    <source>
        <strain evidence="2 3">ATCC PRA-207</strain>
    </source>
</reference>
<evidence type="ECO:0000313" key="2">
    <source>
        <dbReference type="EMBL" id="KAF4744063.1"/>
    </source>
</evidence>
<keyword evidence="3" id="KW-1185">Reference proteome</keyword>
<dbReference type="AlphaFoldDB" id="A0A7J6TG10"/>
<evidence type="ECO:0000313" key="3">
    <source>
        <dbReference type="Proteomes" id="UP000553632"/>
    </source>
</evidence>
<feature type="signal peptide" evidence="1">
    <location>
        <begin position="1"/>
        <end position="17"/>
    </location>
</feature>
<protein>
    <recommendedName>
        <fullName evidence="4">Immunoglobulin super DCC subclass member</fullName>
    </recommendedName>
</protein>
<gene>
    <name evidence="2" type="ORF">FOZ63_009526</name>
</gene>
<evidence type="ECO:0000256" key="1">
    <source>
        <dbReference type="SAM" id="SignalP"/>
    </source>
</evidence>
<accession>A0A7J6TG10</accession>
<name>A0A7J6TG10_PEROL</name>
<proteinExistence type="predicted"/>
<evidence type="ECO:0008006" key="4">
    <source>
        <dbReference type="Google" id="ProtNLM"/>
    </source>
</evidence>
<organism evidence="2 3">
    <name type="scientific">Perkinsus olseni</name>
    <name type="common">Perkinsus atlanticus</name>
    <dbReference type="NCBI Taxonomy" id="32597"/>
    <lineage>
        <taxon>Eukaryota</taxon>
        <taxon>Sar</taxon>
        <taxon>Alveolata</taxon>
        <taxon>Perkinsozoa</taxon>
        <taxon>Perkinsea</taxon>
        <taxon>Perkinsida</taxon>
        <taxon>Perkinsidae</taxon>
        <taxon>Perkinsus</taxon>
    </lineage>
</organism>
<comment type="caution">
    <text evidence="2">The sequence shown here is derived from an EMBL/GenBank/DDBJ whole genome shotgun (WGS) entry which is preliminary data.</text>
</comment>
<feature type="chain" id="PRO_5029721963" description="Immunoglobulin super DCC subclass member" evidence="1">
    <location>
        <begin position="18"/>
        <end position="130"/>
    </location>
</feature>
<dbReference type="EMBL" id="JABANO010011079">
    <property type="protein sequence ID" value="KAF4744063.1"/>
    <property type="molecule type" value="Genomic_DNA"/>
</dbReference>
<keyword evidence="1" id="KW-0732">Signal</keyword>